<evidence type="ECO:0000256" key="1">
    <source>
        <dbReference type="ARBA" id="ARBA00004651"/>
    </source>
</evidence>
<dbReference type="Pfam" id="PF05977">
    <property type="entry name" value="MFS_3"/>
    <property type="match status" value="1"/>
</dbReference>
<feature type="transmembrane region" description="Helical" evidence="7">
    <location>
        <begin position="55"/>
        <end position="76"/>
    </location>
</feature>
<dbReference type="GO" id="GO:0022857">
    <property type="term" value="F:transmembrane transporter activity"/>
    <property type="evidence" value="ECO:0007669"/>
    <property type="project" value="InterPro"/>
</dbReference>
<keyword evidence="3" id="KW-1003">Cell membrane</keyword>
<evidence type="ECO:0000259" key="8">
    <source>
        <dbReference type="PROSITE" id="PS50850"/>
    </source>
</evidence>
<keyword evidence="4 7" id="KW-0812">Transmembrane</keyword>
<feature type="transmembrane region" description="Helical" evidence="7">
    <location>
        <begin position="377"/>
        <end position="402"/>
    </location>
</feature>
<keyword evidence="6 7" id="KW-0472">Membrane</keyword>
<evidence type="ECO:0000313" key="10">
    <source>
        <dbReference type="Proteomes" id="UP000216446"/>
    </source>
</evidence>
<dbReference type="InterPro" id="IPR010290">
    <property type="entry name" value="TM_effector"/>
</dbReference>
<keyword evidence="10" id="KW-1185">Reference proteome</keyword>
<gene>
    <name evidence="9" type="ORF">BSZ36_13730</name>
</gene>
<feature type="transmembrane region" description="Helical" evidence="7">
    <location>
        <begin position="228"/>
        <end position="253"/>
    </location>
</feature>
<dbReference type="EMBL" id="MQWB01000001">
    <property type="protein sequence ID" value="OZC04739.1"/>
    <property type="molecule type" value="Genomic_DNA"/>
</dbReference>
<evidence type="ECO:0000256" key="6">
    <source>
        <dbReference type="ARBA" id="ARBA00023136"/>
    </source>
</evidence>
<evidence type="ECO:0000313" key="9">
    <source>
        <dbReference type="EMBL" id="OZC04739.1"/>
    </source>
</evidence>
<protein>
    <recommendedName>
        <fullName evidence="8">Major facilitator superfamily (MFS) profile domain-containing protein</fullName>
    </recommendedName>
</protein>
<sequence length="424" mass="44318">MDHQEGKHPAKQDPFASLRNAGFALYLVGSLVSNAGNQMRVVAVGWEVYERTQTALGLGLIGLTLALPVLLLALPAGAAADRYPRKRLIQIAQIGLAASGAGLAWVSYTGAPVALTYLFLLGTGIFRAIGWPASQAIVTGLVPTRVFANATMWRSVAYQIASTLGPLAGGFLVAWHGPATVYITDAASSLVLLGCLFFVIPTPQARSTEKKSWRSLIEGARFVRRQPVILSTITLDMVAVLFGGATALLPIYATDVLGVGAEGFGWMRAMPSLGAIAMGLSLALLPPMRYAGRTLLLAVVAFGVSTIVFGLSTSFPLSLVALFCLGAADNISVVVRSTVLQLLTPDEMRGRVAAVNAVFIGTSNEIGELESGTVASVIGAVPTVVFGGVMTLLTVGAAAWIWPPLRRLGALEDLEPPETVPAPA</sequence>
<name>A0A259U3Y9_9BACT</name>
<feature type="transmembrane region" description="Helical" evidence="7">
    <location>
        <begin position="265"/>
        <end position="285"/>
    </location>
</feature>
<organism evidence="9 10">
    <name type="scientific">Rubricoccus marinus</name>
    <dbReference type="NCBI Taxonomy" id="716817"/>
    <lineage>
        <taxon>Bacteria</taxon>
        <taxon>Pseudomonadati</taxon>
        <taxon>Rhodothermota</taxon>
        <taxon>Rhodothermia</taxon>
        <taxon>Rhodothermales</taxon>
        <taxon>Rubricoccaceae</taxon>
        <taxon>Rubricoccus</taxon>
    </lineage>
</organism>
<feature type="transmembrane region" description="Helical" evidence="7">
    <location>
        <begin position="297"/>
        <end position="328"/>
    </location>
</feature>
<dbReference type="InterPro" id="IPR020846">
    <property type="entry name" value="MFS_dom"/>
</dbReference>
<keyword evidence="5 7" id="KW-1133">Transmembrane helix</keyword>
<dbReference type="PANTHER" id="PTHR23513:SF9">
    <property type="entry name" value="ENTEROBACTIN EXPORTER ENTS"/>
    <property type="match status" value="1"/>
</dbReference>
<feature type="transmembrane region" description="Helical" evidence="7">
    <location>
        <begin position="114"/>
        <end position="134"/>
    </location>
</feature>
<accession>A0A259U3Y9</accession>
<evidence type="ECO:0000256" key="2">
    <source>
        <dbReference type="ARBA" id="ARBA00022448"/>
    </source>
</evidence>
<dbReference type="Proteomes" id="UP000216446">
    <property type="component" value="Unassembled WGS sequence"/>
</dbReference>
<dbReference type="SUPFAM" id="SSF103473">
    <property type="entry name" value="MFS general substrate transporter"/>
    <property type="match status" value="1"/>
</dbReference>
<comment type="caution">
    <text evidence="9">The sequence shown here is derived from an EMBL/GenBank/DDBJ whole genome shotgun (WGS) entry which is preliminary data.</text>
</comment>
<dbReference type="CDD" id="cd06173">
    <property type="entry name" value="MFS_MefA_like"/>
    <property type="match status" value="1"/>
</dbReference>
<dbReference type="GO" id="GO:0005886">
    <property type="term" value="C:plasma membrane"/>
    <property type="evidence" value="ECO:0007669"/>
    <property type="project" value="UniProtKB-SubCell"/>
</dbReference>
<proteinExistence type="predicted"/>
<dbReference type="InterPro" id="IPR036259">
    <property type="entry name" value="MFS_trans_sf"/>
</dbReference>
<evidence type="ECO:0000256" key="7">
    <source>
        <dbReference type="SAM" id="Phobius"/>
    </source>
</evidence>
<evidence type="ECO:0000256" key="3">
    <source>
        <dbReference type="ARBA" id="ARBA00022475"/>
    </source>
</evidence>
<dbReference type="PROSITE" id="PS50850">
    <property type="entry name" value="MFS"/>
    <property type="match status" value="1"/>
</dbReference>
<dbReference type="AlphaFoldDB" id="A0A259U3Y9"/>
<dbReference type="PANTHER" id="PTHR23513">
    <property type="entry name" value="INTEGRAL MEMBRANE EFFLUX PROTEIN-RELATED"/>
    <property type="match status" value="1"/>
</dbReference>
<dbReference type="Gene3D" id="1.20.1250.20">
    <property type="entry name" value="MFS general substrate transporter like domains"/>
    <property type="match status" value="1"/>
</dbReference>
<keyword evidence="2" id="KW-0813">Transport</keyword>
<comment type="subcellular location">
    <subcellularLocation>
        <location evidence="1">Cell membrane</location>
        <topology evidence="1">Multi-pass membrane protein</topology>
    </subcellularLocation>
</comment>
<feature type="transmembrane region" description="Helical" evidence="7">
    <location>
        <begin position="155"/>
        <end position="175"/>
    </location>
</feature>
<evidence type="ECO:0000256" key="4">
    <source>
        <dbReference type="ARBA" id="ARBA00022692"/>
    </source>
</evidence>
<reference evidence="9 10" key="1">
    <citation type="submission" date="2016-11" db="EMBL/GenBank/DDBJ databases">
        <title>Study of marine rhodopsin-containing bacteria.</title>
        <authorList>
            <person name="Yoshizawa S."/>
            <person name="Kumagai Y."/>
            <person name="Kogure K."/>
        </authorList>
    </citation>
    <scope>NUCLEOTIDE SEQUENCE [LARGE SCALE GENOMIC DNA]</scope>
    <source>
        <strain evidence="9 10">SG-29</strain>
    </source>
</reference>
<feature type="domain" description="Major facilitator superfamily (MFS) profile" evidence="8">
    <location>
        <begin position="14"/>
        <end position="406"/>
    </location>
</feature>
<dbReference type="InParanoid" id="A0A259U3Y9"/>
<evidence type="ECO:0000256" key="5">
    <source>
        <dbReference type="ARBA" id="ARBA00022989"/>
    </source>
</evidence>
<dbReference type="FunCoup" id="A0A259U3Y9">
    <property type="interactions" value="106"/>
</dbReference>
<feature type="transmembrane region" description="Helical" evidence="7">
    <location>
        <begin position="181"/>
        <end position="200"/>
    </location>
</feature>